<dbReference type="AlphaFoldDB" id="A0A401SF00"/>
<keyword evidence="1" id="KW-0433">Leucine-rich repeat</keyword>
<dbReference type="InterPro" id="IPR001611">
    <property type="entry name" value="Leu-rich_rpt"/>
</dbReference>
<keyword evidence="2" id="KW-0677">Repeat</keyword>
<evidence type="ECO:0000256" key="1">
    <source>
        <dbReference type="ARBA" id="ARBA00022614"/>
    </source>
</evidence>
<dbReference type="EMBL" id="BEZZ01000228">
    <property type="protein sequence ID" value="GCC28975.1"/>
    <property type="molecule type" value="Genomic_DNA"/>
</dbReference>
<feature type="compositionally biased region" description="Basic and acidic residues" evidence="3">
    <location>
        <begin position="469"/>
        <end position="482"/>
    </location>
</feature>
<dbReference type="PROSITE" id="PS51450">
    <property type="entry name" value="LRR"/>
    <property type="match status" value="3"/>
</dbReference>
<evidence type="ECO:0000256" key="2">
    <source>
        <dbReference type="ARBA" id="ARBA00022737"/>
    </source>
</evidence>
<sequence>MAAEGGEDADMMLKTDKSRIVDLSGMGLQHLDTVALCPTSIFTLILDKNQLTKLENVEKCGDLVQLSVANNRLVRMIGVAKLINLRVLNLPNNSIGNVEGLKDLVHLEWLNLAGNNIKVMEPVNNCLALQHLDLSDNNISLIGDLSKLLSLRILLLHGNTITTLRSASSHLPPDLNILSLAENEIRDLNEWLYSQGKGRSFRPGQHVQLVQYLASVCPLTSTPALQSAEDAKLEKILSKQRLHQMELLEKFQNSSHISQSSPTRELSFQSERNSPTQSCDGHNVKEPVIRINTWIGPTGHGDQCQTVEQFSSGQTAGTCHSELFLEDIQTDEDKLNCSLLSSESTFMPVTNAMSPLSPSSDLRLPGDILAVETDVMSSLHLETGDMHKDSDDQKYQRAARRTENYGGWMEKAIEKSKEGNDSKLFHVSNTIKSCVNISSNVNKCLESAALTKEHSLLDNRFPKQPQMEVDQKMVGEDSKPDKSGSSVTVEPNPALLNKINTAAIKIQALWRGFYTRNCNKKGKEVRCEIRLRRMQEHVQYLTEEVIRWRKEYEEERMQRMVQEEAIKFLWNQVQSLQEWQICMMQKQNGVLQPDTKESISPQHTFIHSSQCMPQSHLLNNHLSPNSGQVTHLGCSLQEFPDSGFQSSGITHNCLQDSLNSHRSSSAGSTNTVVELPCVVTKDTECLTEELQEPDTLDSSLTPSSKENSDNSEQDSSLIQQYLNSLRQLDAEEDEPSFSRRTECSTMNNVHDSLCGASVQMSGDSNTKFPEVFCQAQEGVIEIDIVDCVDVQGKSHEPILKHCVDANN</sequence>
<keyword evidence="5" id="KW-1185">Reference proteome</keyword>
<feature type="region of interest" description="Disordered" evidence="3">
    <location>
        <begin position="465"/>
        <end position="490"/>
    </location>
</feature>
<feature type="compositionally biased region" description="Polar residues" evidence="3">
    <location>
        <begin position="253"/>
        <end position="280"/>
    </location>
</feature>
<evidence type="ECO:0000256" key="3">
    <source>
        <dbReference type="SAM" id="MobiDB-lite"/>
    </source>
</evidence>
<dbReference type="PANTHER" id="PTHR45973">
    <property type="entry name" value="PROTEIN PHOSPHATASE 1 REGULATORY SUBUNIT SDS22-RELATED"/>
    <property type="match status" value="1"/>
</dbReference>
<accession>A0A401SF00</accession>
<reference evidence="4 5" key="1">
    <citation type="journal article" date="2018" name="Nat. Ecol. Evol.">
        <title>Shark genomes provide insights into elasmobranch evolution and the origin of vertebrates.</title>
        <authorList>
            <person name="Hara Y"/>
            <person name="Yamaguchi K"/>
            <person name="Onimaru K"/>
            <person name="Kadota M"/>
            <person name="Koyanagi M"/>
            <person name="Keeley SD"/>
            <person name="Tatsumi K"/>
            <person name="Tanaka K"/>
            <person name="Motone F"/>
            <person name="Kageyama Y"/>
            <person name="Nozu R"/>
            <person name="Adachi N"/>
            <person name="Nishimura O"/>
            <person name="Nakagawa R"/>
            <person name="Tanegashima C"/>
            <person name="Kiyatake I"/>
            <person name="Matsumoto R"/>
            <person name="Murakumo K"/>
            <person name="Nishida K"/>
            <person name="Terakita A"/>
            <person name="Kuratani S"/>
            <person name="Sato K"/>
            <person name="Hyodo S Kuraku.S."/>
        </authorList>
    </citation>
    <scope>NUCLEOTIDE SEQUENCE [LARGE SCALE GENOMIC DNA]</scope>
</reference>
<dbReference type="OrthoDB" id="5954088at2759"/>
<protein>
    <recommendedName>
        <fullName evidence="6">Centrosomal protein of 97 kDa</fullName>
    </recommendedName>
</protein>
<name>A0A401SF00_CHIPU</name>
<feature type="compositionally biased region" description="Polar residues" evidence="3">
    <location>
        <begin position="696"/>
        <end position="705"/>
    </location>
</feature>
<comment type="caution">
    <text evidence="4">The sequence shown here is derived from an EMBL/GenBank/DDBJ whole genome shotgun (WGS) entry which is preliminary data.</text>
</comment>
<dbReference type="STRING" id="137246.A0A401SF00"/>
<dbReference type="SUPFAM" id="SSF52058">
    <property type="entry name" value="L domain-like"/>
    <property type="match status" value="1"/>
</dbReference>
<evidence type="ECO:0000313" key="4">
    <source>
        <dbReference type="EMBL" id="GCC28975.1"/>
    </source>
</evidence>
<evidence type="ECO:0008006" key="6">
    <source>
        <dbReference type="Google" id="ProtNLM"/>
    </source>
</evidence>
<feature type="region of interest" description="Disordered" evidence="3">
    <location>
        <begin position="688"/>
        <end position="714"/>
    </location>
</feature>
<evidence type="ECO:0000313" key="5">
    <source>
        <dbReference type="Proteomes" id="UP000287033"/>
    </source>
</evidence>
<feature type="region of interest" description="Disordered" evidence="3">
    <location>
        <begin position="253"/>
        <end position="282"/>
    </location>
</feature>
<dbReference type="Gene3D" id="3.80.10.10">
    <property type="entry name" value="Ribonuclease Inhibitor"/>
    <property type="match status" value="1"/>
</dbReference>
<dbReference type="OMA" id="AYWRGFY"/>
<gene>
    <name evidence="4" type="ORF">chiPu_0007410</name>
</gene>
<proteinExistence type="predicted"/>
<dbReference type="InterPro" id="IPR032675">
    <property type="entry name" value="LRR_dom_sf"/>
</dbReference>
<dbReference type="CDD" id="cd23767">
    <property type="entry name" value="IQCD"/>
    <property type="match status" value="1"/>
</dbReference>
<dbReference type="PROSITE" id="PS50096">
    <property type="entry name" value="IQ"/>
    <property type="match status" value="1"/>
</dbReference>
<dbReference type="InterPro" id="IPR050576">
    <property type="entry name" value="Cilia_flagella_integrity"/>
</dbReference>
<organism evidence="4 5">
    <name type="scientific">Chiloscyllium punctatum</name>
    <name type="common">Brownbanded bambooshark</name>
    <name type="synonym">Hemiscyllium punctatum</name>
    <dbReference type="NCBI Taxonomy" id="137246"/>
    <lineage>
        <taxon>Eukaryota</taxon>
        <taxon>Metazoa</taxon>
        <taxon>Chordata</taxon>
        <taxon>Craniata</taxon>
        <taxon>Vertebrata</taxon>
        <taxon>Chondrichthyes</taxon>
        <taxon>Elasmobranchii</taxon>
        <taxon>Galeomorphii</taxon>
        <taxon>Galeoidea</taxon>
        <taxon>Orectolobiformes</taxon>
        <taxon>Hemiscylliidae</taxon>
        <taxon>Chiloscyllium</taxon>
    </lineage>
</organism>
<dbReference type="PANTHER" id="PTHR45973:SF2">
    <property type="entry name" value="CENTROSOMAL PROTEIN OF 97 KDA"/>
    <property type="match status" value="1"/>
</dbReference>
<dbReference type="SMART" id="SM00365">
    <property type="entry name" value="LRR_SD22"/>
    <property type="match status" value="4"/>
</dbReference>
<dbReference type="Proteomes" id="UP000287033">
    <property type="component" value="Unassembled WGS sequence"/>
</dbReference>